<dbReference type="InterPro" id="IPR013154">
    <property type="entry name" value="ADH-like_N"/>
</dbReference>
<protein>
    <submittedName>
        <fullName evidence="3">NADPH:quinone reductase</fullName>
    </submittedName>
</protein>
<name>A0A1M5X8N8_9BRAD</name>
<dbReference type="RefSeq" id="WP_197689240.1">
    <property type="nucleotide sequence ID" value="NZ_LT670817.1"/>
</dbReference>
<dbReference type="InterPro" id="IPR011032">
    <property type="entry name" value="GroES-like_sf"/>
</dbReference>
<dbReference type="Gene3D" id="3.40.50.720">
    <property type="entry name" value="NAD(P)-binding Rossmann-like Domain"/>
    <property type="match status" value="1"/>
</dbReference>
<dbReference type="SUPFAM" id="SSF51735">
    <property type="entry name" value="NAD(P)-binding Rossmann-fold domains"/>
    <property type="match status" value="1"/>
</dbReference>
<dbReference type="PANTHER" id="PTHR44154">
    <property type="entry name" value="QUINONE OXIDOREDUCTASE"/>
    <property type="match status" value="1"/>
</dbReference>
<dbReference type="InterPro" id="IPR051603">
    <property type="entry name" value="Zinc-ADH_QOR/CCCR"/>
</dbReference>
<evidence type="ECO:0000313" key="3">
    <source>
        <dbReference type="EMBL" id="SHH96195.1"/>
    </source>
</evidence>
<dbReference type="EMBL" id="LT670817">
    <property type="protein sequence ID" value="SHH96195.1"/>
    <property type="molecule type" value="Genomic_DNA"/>
</dbReference>
<dbReference type="Proteomes" id="UP000189796">
    <property type="component" value="Chromosome I"/>
</dbReference>
<evidence type="ECO:0000259" key="2">
    <source>
        <dbReference type="SMART" id="SM00829"/>
    </source>
</evidence>
<dbReference type="Pfam" id="PF00107">
    <property type="entry name" value="ADH_zinc_N"/>
    <property type="match status" value="1"/>
</dbReference>
<dbReference type="InterPro" id="IPR013149">
    <property type="entry name" value="ADH-like_C"/>
</dbReference>
<sequence>MLDRTRNLLNRSHHAMHVPRTMFAAAIDRFGGPEVITAHALPVPEVDAGEVLIAVDTAGVGRWDADVREGFFASRKPHFPLVLGYDGAGIIAKVGSRVRRLKVGDEVYSYNWENPKGGFYAEYVAVPADKVAPIPKRLDLRHAGAIPITGLTALQGIDDALGLKKGETIIIHGASGGVGTLAVQFARLRGAKVFATASGKEGLELVREMGAHNVVDGKRVDIDDQARRFAPDGVDAVLALAGGDALEKCLNALRPGGRVAHPNGVEPAPKKRRGMKLIRYDGISGVREFERLNAAVQAARLRVPIAECYPLPRASKAHERIAEGHVVGKIILAVHDRSA</sequence>
<feature type="domain" description="Enoyl reductase (ER)" evidence="2">
    <location>
        <begin position="31"/>
        <end position="332"/>
    </location>
</feature>
<evidence type="ECO:0000256" key="1">
    <source>
        <dbReference type="ARBA" id="ARBA00022857"/>
    </source>
</evidence>
<evidence type="ECO:0000313" key="4">
    <source>
        <dbReference type="Proteomes" id="UP000189796"/>
    </source>
</evidence>
<dbReference type="Gene3D" id="3.90.180.10">
    <property type="entry name" value="Medium-chain alcohol dehydrogenases, catalytic domain"/>
    <property type="match status" value="1"/>
</dbReference>
<keyword evidence="1" id="KW-0521">NADP</keyword>
<dbReference type="AlphaFoldDB" id="A0A1M5X8N8"/>
<dbReference type="SMART" id="SM00829">
    <property type="entry name" value="PKS_ER"/>
    <property type="match status" value="1"/>
</dbReference>
<proteinExistence type="predicted"/>
<dbReference type="SUPFAM" id="SSF50129">
    <property type="entry name" value="GroES-like"/>
    <property type="match status" value="1"/>
</dbReference>
<dbReference type="CDD" id="cd05289">
    <property type="entry name" value="MDR_like_2"/>
    <property type="match status" value="1"/>
</dbReference>
<gene>
    <name evidence="3" type="ORF">SAMN05443248_7132</name>
</gene>
<dbReference type="InterPro" id="IPR020843">
    <property type="entry name" value="ER"/>
</dbReference>
<dbReference type="Pfam" id="PF08240">
    <property type="entry name" value="ADH_N"/>
    <property type="match status" value="1"/>
</dbReference>
<organism evidence="3 4">
    <name type="scientific">Bradyrhizobium erythrophlei</name>
    <dbReference type="NCBI Taxonomy" id="1437360"/>
    <lineage>
        <taxon>Bacteria</taxon>
        <taxon>Pseudomonadati</taxon>
        <taxon>Pseudomonadota</taxon>
        <taxon>Alphaproteobacteria</taxon>
        <taxon>Hyphomicrobiales</taxon>
        <taxon>Nitrobacteraceae</taxon>
        <taxon>Bradyrhizobium</taxon>
    </lineage>
</organism>
<dbReference type="InterPro" id="IPR036291">
    <property type="entry name" value="NAD(P)-bd_dom_sf"/>
</dbReference>
<accession>A0A1M5X8N8</accession>
<dbReference type="GO" id="GO:0016491">
    <property type="term" value="F:oxidoreductase activity"/>
    <property type="evidence" value="ECO:0007669"/>
    <property type="project" value="InterPro"/>
</dbReference>
<dbReference type="PANTHER" id="PTHR44154:SF1">
    <property type="entry name" value="QUINONE OXIDOREDUCTASE"/>
    <property type="match status" value="1"/>
</dbReference>
<reference evidence="3 4" key="1">
    <citation type="submission" date="2016-11" db="EMBL/GenBank/DDBJ databases">
        <authorList>
            <person name="Jaros S."/>
            <person name="Januszkiewicz K."/>
            <person name="Wedrychowicz H."/>
        </authorList>
    </citation>
    <scope>NUCLEOTIDE SEQUENCE [LARGE SCALE GENOMIC DNA]</scope>
    <source>
        <strain evidence="3 4">GAS138</strain>
    </source>
</reference>